<dbReference type="Proteomes" id="UP000516052">
    <property type="component" value="Chromosome"/>
</dbReference>
<sequence>MDENDFENLSGFIELSGRDKSAFMLSVQTAKTKAELFDILERFPEVVEKPDLDLPDEEPPSP</sequence>
<dbReference type="AlphaFoldDB" id="A0A7H0II68"/>
<proteinExistence type="predicted"/>
<accession>A0A7H0II68</accession>
<name>A0A7H0II68_9ACTN</name>
<evidence type="ECO:0000313" key="2">
    <source>
        <dbReference type="Proteomes" id="UP000516052"/>
    </source>
</evidence>
<keyword evidence="2" id="KW-1185">Reference proteome</keyword>
<reference evidence="1 2" key="1">
    <citation type="submission" date="2020-08" db="EMBL/GenBank/DDBJ databases">
        <title>A novel species.</title>
        <authorList>
            <person name="Gao J."/>
        </authorList>
    </citation>
    <scope>NUCLEOTIDE SEQUENCE [LARGE SCALE GENOMIC DNA]</scope>
    <source>
        <strain evidence="1 2">CRXT-G-22</strain>
    </source>
</reference>
<dbReference type="KEGG" id="sroi:IAG44_25715"/>
<protein>
    <submittedName>
        <fullName evidence="1">Uncharacterized protein</fullName>
    </submittedName>
</protein>
<organism evidence="1 2">
    <name type="scientific">Streptomyces roseirectus</name>
    <dbReference type="NCBI Taxonomy" id="2768066"/>
    <lineage>
        <taxon>Bacteria</taxon>
        <taxon>Bacillati</taxon>
        <taxon>Actinomycetota</taxon>
        <taxon>Actinomycetes</taxon>
        <taxon>Kitasatosporales</taxon>
        <taxon>Streptomycetaceae</taxon>
        <taxon>Streptomyces</taxon>
    </lineage>
</organism>
<evidence type="ECO:0000313" key="1">
    <source>
        <dbReference type="EMBL" id="QNP72484.1"/>
    </source>
</evidence>
<gene>
    <name evidence="1" type="ORF">IAG44_25715</name>
</gene>
<dbReference type="EMBL" id="CP060828">
    <property type="protein sequence ID" value="QNP72484.1"/>
    <property type="molecule type" value="Genomic_DNA"/>
</dbReference>
<dbReference type="RefSeq" id="WP_187749436.1">
    <property type="nucleotide sequence ID" value="NZ_CP060828.1"/>
</dbReference>